<reference evidence="2" key="1">
    <citation type="submission" date="2022-11" db="UniProtKB">
        <authorList>
            <consortium name="WormBaseParasite"/>
        </authorList>
    </citation>
    <scope>IDENTIFICATION</scope>
</reference>
<dbReference type="WBParaSite" id="ES5_v2.g20744.t1">
    <property type="protein sequence ID" value="ES5_v2.g20744.t1"/>
    <property type="gene ID" value="ES5_v2.g20744"/>
</dbReference>
<sequence>MASVCIQLKKDEFKFLIIGDTKNSTHDIPTTIKDNDPFTIKQIAISDTHISLLLISHETAYRMEFFIEELNEVNNFELEYIGSANSIAWHPLADSDVYMEMNGTGIKKTTQCLHRKKVAMKNLNINIHFKLQENYYFDSEAAANKTSYKPCLKWTEIKAALPSTTTTIKTSPDILPKTLPQTSAGISISHLVVAGIIIVALAILFVIYKAMKWENHDSRNSMNSSVGFNSQRQAIALIQEPEDAAPTIAIQSPPSYHTHDIVRTIEQMRAEIRNLNRSLSQQNNTANSRSHMPDVLESSNPLISDPLVDSKM</sequence>
<protein>
    <submittedName>
        <fullName evidence="2">CUB domain-containing protein</fullName>
    </submittedName>
</protein>
<evidence type="ECO:0000313" key="2">
    <source>
        <dbReference type="WBParaSite" id="ES5_v2.g20744.t1"/>
    </source>
</evidence>
<dbReference type="Proteomes" id="UP000887579">
    <property type="component" value="Unplaced"/>
</dbReference>
<accession>A0AC34FVF9</accession>
<evidence type="ECO:0000313" key="1">
    <source>
        <dbReference type="Proteomes" id="UP000887579"/>
    </source>
</evidence>
<organism evidence="1 2">
    <name type="scientific">Panagrolaimus sp. ES5</name>
    <dbReference type="NCBI Taxonomy" id="591445"/>
    <lineage>
        <taxon>Eukaryota</taxon>
        <taxon>Metazoa</taxon>
        <taxon>Ecdysozoa</taxon>
        <taxon>Nematoda</taxon>
        <taxon>Chromadorea</taxon>
        <taxon>Rhabditida</taxon>
        <taxon>Tylenchina</taxon>
        <taxon>Panagrolaimomorpha</taxon>
        <taxon>Panagrolaimoidea</taxon>
        <taxon>Panagrolaimidae</taxon>
        <taxon>Panagrolaimus</taxon>
    </lineage>
</organism>
<name>A0AC34FVF9_9BILA</name>
<proteinExistence type="predicted"/>